<dbReference type="PANTHER" id="PTHR41542:SF1">
    <property type="entry name" value="BLL5807 PROTEIN"/>
    <property type="match status" value="1"/>
</dbReference>
<accession>A0AAW7XNT2</accession>
<dbReference type="Gene3D" id="3.10.450.240">
    <property type="match status" value="1"/>
</dbReference>
<protein>
    <submittedName>
        <fullName evidence="5">TIM44-like domain-containing protein</fullName>
    </submittedName>
</protein>
<dbReference type="SUPFAM" id="SSF54427">
    <property type="entry name" value="NTF2-like"/>
    <property type="match status" value="1"/>
</dbReference>
<keyword evidence="2" id="KW-0472">Membrane</keyword>
<dbReference type="SMART" id="SM00978">
    <property type="entry name" value="Tim44"/>
    <property type="match status" value="1"/>
</dbReference>
<feature type="domain" description="Tim44-like" evidence="4">
    <location>
        <begin position="159"/>
        <end position="289"/>
    </location>
</feature>
<gene>
    <name evidence="5" type="ORF">Q4490_13870</name>
</gene>
<feature type="compositionally biased region" description="Polar residues" evidence="1">
    <location>
        <begin position="45"/>
        <end position="60"/>
    </location>
</feature>
<dbReference type="RefSeq" id="WP_303551419.1">
    <property type="nucleotide sequence ID" value="NZ_JAUOPG010000009.1"/>
</dbReference>
<keyword evidence="2" id="KW-0812">Transmembrane</keyword>
<keyword evidence="3" id="KW-0732">Signal</keyword>
<feature type="region of interest" description="Disordered" evidence="1">
    <location>
        <begin position="38"/>
        <end position="64"/>
    </location>
</feature>
<evidence type="ECO:0000259" key="4">
    <source>
        <dbReference type="SMART" id="SM00978"/>
    </source>
</evidence>
<feature type="compositionally biased region" description="Polar residues" evidence="1">
    <location>
        <begin position="138"/>
        <end position="164"/>
    </location>
</feature>
<evidence type="ECO:0000313" key="6">
    <source>
        <dbReference type="Proteomes" id="UP001169862"/>
    </source>
</evidence>
<evidence type="ECO:0000256" key="2">
    <source>
        <dbReference type="SAM" id="Phobius"/>
    </source>
</evidence>
<dbReference type="EMBL" id="JAUOPG010000009">
    <property type="protein sequence ID" value="MDO6454657.1"/>
    <property type="molecule type" value="Genomic_DNA"/>
</dbReference>
<dbReference type="Pfam" id="PF04280">
    <property type="entry name" value="Tim44"/>
    <property type="match status" value="1"/>
</dbReference>
<reference evidence="5" key="1">
    <citation type="submission" date="2023-07" db="EMBL/GenBank/DDBJ databases">
        <title>Genome content predicts the carbon catabolic preferences of heterotrophic bacteria.</title>
        <authorList>
            <person name="Gralka M."/>
        </authorList>
    </citation>
    <scope>NUCLEOTIDE SEQUENCE</scope>
    <source>
        <strain evidence="5">I2M16</strain>
    </source>
</reference>
<dbReference type="AlphaFoldDB" id="A0AAW7XNT2"/>
<keyword evidence="2" id="KW-1133">Transmembrane helix</keyword>
<evidence type="ECO:0000256" key="1">
    <source>
        <dbReference type="SAM" id="MobiDB-lite"/>
    </source>
</evidence>
<feature type="transmembrane region" description="Helical" evidence="2">
    <location>
        <begin position="67"/>
        <end position="88"/>
    </location>
</feature>
<evidence type="ECO:0000256" key="3">
    <source>
        <dbReference type="SAM" id="SignalP"/>
    </source>
</evidence>
<feature type="region of interest" description="Disordered" evidence="1">
    <location>
        <begin position="129"/>
        <end position="164"/>
    </location>
</feature>
<dbReference type="PANTHER" id="PTHR41542">
    <property type="entry name" value="BLL5807 PROTEIN"/>
    <property type="match status" value="1"/>
</dbReference>
<feature type="signal peptide" evidence="3">
    <location>
        <begin position="1"/>
        <end position="24"/>
    </location>
</feature>
<dbReference type="InterPro" id="IPR007379">
    <property type="entry name" value="Tim44-like_dom"/>
</dbReference>
<proteinExistence type="predicted"/>
<evidence type="ECO:0000313" key="5">
    <source>
        <dbReference type="EMBL" id="MDO6454657.1"/>
    </source>
</evidence>
<sequence length="293" mass="31700">MRNFFIALLMSFFVVGITAPVADAARFGGGAKLGKTFTAPKKSSPAASNTQQKTPTQTAASGKKPGMMGGLLGGLLAGGLLSALFFGGAFDGIQLMDVLLIALVAFVLFKLFASKKQAQSQSQYAGAGGAQYRETAPEQPSGNGQDLSNASVDTLPTTSHGQYGQAETPTWFDKAAFVKGAQSHFENLQKAWDEQNWEEIATYTTPELLAELKAERAKHPADQTTEVVSVMADLFNFIDNQSNVVASVHFYGWIKESRAEQPKEFGEVWHLTRDMTQPNADWFIVGMEQEQTS</sequence>
<comment type="caution">
    <text evidence="5">The sequence shown here is derived from an EMBL/GenBank/DDBJ whole genome shotgun (WGS) entry which is preliminary data.</text>
</comment>
<feature type="chain" id="PRO_5043600059" evidence="3">
    <location>
        <begin position="25"/>
        <end position="293"/>
    </location>
</feature>
<dbReference type="Proteomes" id="UP001169862">
    <property type="component" value="Unassembled WGS sequence"/>
</dbReference>
<name>A0AAW7XNT2_9GAMM</name>
<dbReference type="InterPro" id="IPR032710">
    <property type="entry name" value="NTF2-like_dom_sf"/>
</dbReference>
<feature type="transmembrane region" description="Helical" evidence="2">
    <location>
        <begin position="95"/>
        <end position="113"/>
    </location>
</feature>
<organism evidence="5 6">
    <name type="scientific">Neptunomonas phycophila</name>
    <dbReference type="NCBI Taxonomy" id="1572645"/>
    <lineage>
        <taxon>Bacteria</taxon>
        <taxon>Pseudomonadati</taxon>
        <taxon>Pseudomonadota</taxon>
        <taxon>Gammaproteobacteria</taxon>
        <taxon>Oceanospirillales</taxon>
        <taxon>Oceanospirillaceae</taxon>
        <taxon>Neptunomonas</taxon>
    </lineage>
</organism>